<name>N6U856_9HYPH</name>
<dbReference type="Proteomes" id="UP000012429">
    <property type="component" value="Unassembled WGS sequence"/>
</dbReference>
<evidence type="ECO:0000256" key="1">
    <source>
        <dbReference type="SAM" id="MobiDB-lite"/>
    </source>
</evidence>
<comment type="caution">
    <text evidence="2">The sequence shown here is derived from an EMBL/GenBank/DDBJ whole genome shotgun (WGS) entry which is preliminary data.</text>
</comment>
<protein>
    <submittedName>
        <fullName evidence="2">Uncharacterized protein</fullName>
    </submittedName>
</protein>
<feature type="region of interest" description="Disordered" evidence="1">
    <location>
        <begin position="638"/>
        <end position="662"/>
    </location>
</feature>
<dbReference type="STRING" id="363754.RHSP_43422"/>
<dbReference type="EMBL" id="AQHN01000013">
    <property type="protein sequence ID" value="ENN88749.1"/>
    <property type="molecule type" value="Genomic_DNA"/>
</dbReference>
<accession>N6U856</accession>
<evidence type="ECO:0000313" key="3">
    <source>
        <dbReference type="Proteomes" id="UP000012429"/>
    </source>
</evidence>
<keyword evidence="3" id="KW-1185">Reference proteome</keyword>
<proteinExistence type="predicted"/>
<gene>
    <name evidence="2" type="ORF">RHSP_43422</name>
</gene>
<reference evidence="2 3" key="1">
    <citation type="journal article" date="2012" name="BMC Genomics">
        <title>Genomic basis of broad host range and environmental adaptability of Rhizobium tropici CIAT 899 and Rhizobium sp. PRF 81 which are used in inoculants for common bean (Phaseolus vulgaris L.).</title>
        <authorList>
            <person name="Ormeno-Orrillo E."/>
            <person name="Menna P."/>
            <person name="Almeida L.G."/>
            <person name="Ollero F.J."/>
            <person name="Nicolas M.F."/>
            <person name="Pains Rodrigues E."/>
            <person name="Shigueyoshi Nakatani A."/>
            <person name="Silva Batista J.S."/>
            <person name="Oliveira Chueire L.M."/>
            <person name="Souza R.C."/>
            <person name="Ribeiro Vasconcelos A.T."/>
            <person name="Megias M."/>
            <person name="Hungria M."/>
            <person name="Martinez-Romero E."/>
        </authorList>
    </citation>
    <scope>NUCLEOTIDE SEQUENCE [LARGE SCALE GENOMIC DNA]</scope>
    <source>
        <strain evidence="2 3">PRF 81</strain>
    </source>
</reference>
<sequence length="776" mass="82877">MFEPGFGSRRAPKCLALRILEVPLDRLQIGIDRLIVRAVDLDAVAVGIEDIEEEGVGDAVASRTALDVADPAGGRHQIEQVDDVERCRHPEGGVVQTRAAAIGEGDIVDAALAVGPGSPETAGFFVLSVLRDAEAEFVIEGDALVDIGREAVEMVDAQRLHAFVEGVFLMDRRQAVHLRIEFKGDAVRIAGAEGPRLVGALDPFDRQVLALEEMRCLVEILVAEDLEAEVAGFRLIGFLEHDAVMAALLHCPEIDRIRGLVRHLQAERIDIEGARLGKIGDAEFDMAEAHDVEGRIEIGFRQGHGFLLFMRIGGSAAEFLDGVRLGGEGDVLGFHVEIEGPVAAVAADAGILDPTEGGRQVAHIFRIHPDHAGFEMIGETEGAGDVGGPEIARQAVLDIVGKRERIGFILEGDGGQHRPEDFLLGDAHLVVGAGKQSRGDIATAARAVQFLAAGCKGRALRPADLDIFQHLLFMHRMNKRANDRFRIQRMPDLDALGLLGNDRGELVVDAFLDQQARGGGAALAVQRIDHEDGGIGGALQIGIGKDDDRVLAAELEMHPLQRVGALLHDHRAGAAFADEADGLDQGMLRQRAAGILAEAVDEVPNALRQAGFLGNFHQQTGGQRREFGGLVDDGAAGSQCRRDLPGRQHEGGVPGRDDPDRADRNARRQVHLAFGADRLAVTGFRRAIGKEAEVLGAAQCSLGHEFQRLSGIHALDEGDLFSAGHDRIGNLVQKLLAGVTRHGSPFGKGCFCGFCGAIDIGSLAAGNGGKRLQIDR</sequence>
<dbReference type="AlphaFoldDB" id="N6U856"/>
<evidence type="ECO:0000313" key="2">
    <source>
        <dbReference type="EMBL" id="ENN88749.1"/>
    </source>
</evidence>
<feature type="compositionally biased region" description="Basic and acidic residues" evidence="1">
    <location>
        <begin position="640"/>
        <end position="662"/>
    </location>
</feature>
<organism evidence="2 3">
    <name type="scientific">Rhizobium freirei PRF 81</name>
    <dbReference type="NCBI Taxonomy" id="363754"/>
    <lineage>
        <taxon>Bacteria</taxon>
        <taxon>Pseudomonadati</taxon>
        <taxon>Pseudomonadota</taxon>
        <taxon>Alphaproteobacteria</taxon>
        <taxon>Hyphomicrobiales</taxon>
        <taxon>Rhizobiaceae</taxon>
        <taxon>Rhizobium/Agrobacterium group</taxon>
        <taxon>Rhizobium</taxon>
    </lineage>
</organism>